<proteinExistence type="predicted"/>
<sequence>MPRLRMSLSLQPLELLEAVASFIRLPCDLLSLALTSKALNTIVIPEHLEFHEVSCDPYRTELCITLAERPVLAVRILSLTLEMEPIRLDSSTELVVPRSVVAPKGDPVHEGPSVIWMLGYLRIYPLPFYVLVVHYAQSAEPGRWMKTVVWWK</sequence>
<comment type="caution">
    <text evidence="1">The sequence shown here is derived from an EMBL/GenBank/DDBJ whole genome shotgun (WGS) entry which is preliminary data.</text>
</comment>
<dbReference type="EMBL" id="JARKIE010000241">
    <property type="protein sequence ID" value="KAJ7662392.1"/>
    <property type="molecule type" value="Genomic_DNA"/>
</dbReference>
<evidence type="ECO:0000313" key="1">
    <source>
        <dbReference type="EMBL" id="KAJ7662392.1"/>
    </source>
</evidence>
<keyword evidence="2" id="KW-1185">Reference proteome</keyword>
<protein>
    <recommendedName>
        <fullName evidence="3">F-box domain-containing protein</fullName>
    </recommendedName>
</protein>
<dbReference type="AlphaFoldDB" id="A0AAD7CTP3"/>
<gene>
    <name evidence="1" type="ORF">B0H17DRAFT_1093552</name>
</gene>
<dbReference type="Proteomes" id="UP001221757">
    <property type="component" value="Unassembled WGS sequence"/>
</dbReference>
<evidence type="ECO:0000313" key="2">
    <source>
        <dbReference type="Proteomes" id="UP001221757"/>
    </source>
</evidence>
<evidence type="ECO:0008006" key="3">
    <source>
        <dbReference type="Google" id="ProtNLM"/>
    </source>
</evidence>
<organism evidence="1 2">
    <name type="scientific">Mycena rosella</name>
    <name type="common">Pink bonnet</name>
    <name type="synonym">Agaricus rosellus</name>
    <dbReference type="NCBI Taxonomy" id="1033263"/>
    <lineage>
        <taxon>Eukaryota</taxon>
        <taxon>Fungi</taxon>
        <taxon>Dikarya</taxon>
        <taxon>Basidiomycota</taxon>
        <taxon>Agaricomycotina</taxon>
        <taxon>Agaricomycetes</taxon>
        <taxon>Agaricomycetidae</taxon>
        <taxon>Agaricales</taxon>
        <taxon>Marasmiineae</taxon>
        <taxon>Mycenaceae</taxon>
        <taxon>Mycena</taxon>
    </lineage>
</organism>
<name>A0AAD7CTP3_MYCRO</name>
<reference evidence="1" key="1">
    <citation type="submission" date="2023-03" db="EMBL/GenBank/DDBJ databases">
        <title>Massive genome expansion in bonnet fungi (Mycena s.s.) driven by repeated elements and novel gene families across ecological guilds.</title>
        <authorList>
            <consortium name="Lawrence Berkeley National Laboratory"/>
            <person name="Harder C.B."/>
            <person name="Miyauchi S."/>
            <person name="Viragh M."/>
            <person name="Kuo A."/>
            <person name="Thoen E."/>
            <person name="Andreopoulos B."/>
            <person name="Lu D."/>
            <person name="Skrede I."/>
            <person name="Drula E."/>
            <person name="Henrissat B."/>
            <person name="Morin E."/>
            <person name="Kohler A."/>
            <person name="Barry K."/>
            <person name="LaButti K."/>
            <person name="Morin E."/>
            <person name="Salamov A."/>
            <person name="Lipzen A."/>
            <person name="Mereny Z."/>
            <person name="Hegedus B."/>
            <person name="Baldrian P."/>
            <person name="Stursova M."/>
            <person name="Weitz H."/>
            <person name="Taylor A."/>
            <person name="Grigoriev I.V."/>
            <person name="Nagy L.G."/>
            <person name="Martin F."/>
            <person name="Kauserud H."/>
        </authorList>
    </citation>
    <scope>NUCLEOTIDE SEQUENCE</scope>
    <source>
        <strain evidence="1">CBHHK067</strain>
    </source>
</reference>
<accession>A0AAD7CTP3</accession>